<feature type="transmembrane region" description="Helical" evidence="4">
    <location>
        <begin position="146"/>
        <end position="169"/>
    </location>
</feature>
<sequence>MLLYISLTTILLSLLLLFFNWRRQTSTVYLSLAFIFLSVYGITHYLIVYGDSAFWLAIFYNHPAPLYLLIGPLLFFYVRGTLTDNHRLRRWDWLHFVPALIHFIGIIPWCMQSFAAKEKLMHNVLHNMDAMADIQANLFFNMSTAFSLRLLSLGVYVVASMLLVGRYWLQRRQRHNVPTAQSALTLRWLVLLLATMLLIAINMGIMTGNFLQKGLADTIRHFATLYIITGVVYSLLAIWMLLFPQVLYGLPAMQLPVPPAVPAGTVAAVAPVKTKTVSKVPATLQEENPFKALEAKIQAHLQTEKPYIQPDFDIYQLSKALGVPLHHLYYCFNEVMHTKFATLRMQYRVAHARQLLQSGQTANYTIEAIAHQSGFQSKSSFYKAFKEVTGMLPSEFVAKVEAGELEDDAVA</sequence>
<dbReference type="EMBL" id="CP046566">
    <property type="protein sequence ID" value="QGW27172.1"/>
    <property type="molecule type" value="Genomic_DNA"/>
</dbReference>
<dbReference type="GO" id="GO:0003700">
    <property type="term" value="F:DNA-binding transcription factor activity"/>
    <property type="evidence" value="ECO:0007669"/>
    <property type="project" value="InterPro"/>
</dbReference>
<evidence type="ECO:0000256" key="4">
    <source>
        <dbReference type="SAM" id="Phobius"/>
    </source>
</evidence>
<keyword evidence="2" id="KW-0238">DNA-binding</keyword>
<feature type="transmembrane region" description="Helical" evidence="4">
    <location>
        <begin position="96"/>
        <end position="115"/>
    </location>
</feature>
<evidence type="ECO:0000313" key="7">
    <source>
        <dbReference type="Proteomes" id="UP000426027"/>
    </source>
</evidence>
<dbReference type="InterPro" id="IPR009057">
    <property type="entry name" value="Homeodomain-like_sf"/>
</dbReference>
<dbReference type="GO" id="GO:0043565">
    <property type="term" value="F:sequence-specific DNA binding"/>
    <property type="evidence" value="ECO:0007669"/>
    <property type="project" value="InterPro"/>
</dbReference>
<feature type="domain" description="HTH araC/xylS-type" evidence="5">
    <location>
        <begin position="291"/>
        <end position="399"/>
    </location>
</feature>
<dbReference type="Pfam" id="PF12833">
    <property type="entry name" value="HTH_18"/>
    <property type="match status" value="1"/>
</dbReference>
<feature type="transmembrane region" description="Helical" evidence="4">
    <location>
        <begin position="223"/>
        <end position="243"/>
    </location>
</feature>
<evidence type="ECO:0000256" key="2">
    <source>
        <dbReference type="ARBA" id="ARBA00023125"/>
    </source>
</evidence>
<feature type="transmembrane region" description="Helical" evidence="4">
    <location>
        <begin position="6"/>
        <end position="21"/>
    </location>
</feature>
<dbReference type="AlphaFoldDB" id="A0A6I6GJV6"/>
<dbReference type="KEGG" id="fls:GLV81_02795"/>
<feature type="transmembrane region" description="Helical" evidence="4">
    <location>
        <begin position="189"/>
        <end position="211"/>
    </location>
</feature>
<evidence type="ECO:0000256" key="1">
    <source>
        <dbReference type="ARBA" id="ARBA00023015"/>
    </source>
</evidence>
<dbReference type="PANTHER" id="PTHR43280">
    <property type="entry name" value="ARAC-FAMILY TRANSCRIPTIONAL REGULATOR"/>
    <property type="match status" value="1"/>
</dbReference>
<keyword evidence="4" id="KW-0812">Transmembrane</keyword>
<name>A0A6I6GJV6_9BACT</name>
<evidence type="ECO:0000256" key="3">
    <source>
        <dbReference type="ARBA" id="ARBA00023163"/>
    </source>
</evidence>
<gene>
    <name evidence="6" type="ORF">GLV81_02795</name>
</gene>
<protein>
    <submittedName>
        <fullName evidence="6">Helix-turn-helix domain-containing protein</fullName>
    </submittedName>
</protein>
<keyword evidence="4" id="KW-0472">Membrane</keyword>
<dbReference type="PANTHER" id="PTHR43280:SF29">
    <property type="entry name" value="ARAC-FAMILY TRANSCRIPTIONAL REGULATOR"/>
    <property type="match status" value="1"/>
</dbReference>
<keyword evidence="7" id="KW-1185">Reference proteome</keyword>
<evidence type="ECO:0000313" key="6">
    <source>
        <dbReference type="EMBL" id="QGW27172.1"/>
    </source>
</evidence>
<proteinExistence type="predicted"/>
<dbReference type="PROSITE" id="PS00041">
    <property type="entry name" value="HTH_ARAC_FAMILY_1"/>
    <property type="match status" value="1"/>
</dbReference>
<dbReference type="Gene3D" id="1.10.10.60">
    <property type="entry name" value="Homeodomain-like"/>
    <property type="match status" value="1"/>
</dbReference>
<dbReference type="SMART" id="SM00342">
    <property type="entry name" value="HTH_ARAC"/>
    <property type="match status" value="1"/>
</dbReference>
<dbReference type="InterPro" id="IPR018062">
    <property type="entry name" value="HTH_AraC-typ_CS"/>
</dbReference>
<feature type="transmembrane region" description="Helical" evidence="4">
    <location>
        <begin position="28"/>
        <end position="47"/>
    </location>
</feature>
<keyword evidence="3" id="KW-0804">Transcription</keyword>
<dbReference type="Proteomes" id="UP000426027">
    <property type="component" value="Chromosome"/>
</dbReference>
<accession>A0A6I6GJV6</accession>
<dbReference type="PROSITE" id="PS01124">
    <property type="entry name" value="HTH_ARAC_FAMILY_2"/>
    <property type="match status" value="1"/>
</dbReference>
<dbReference type="InterPro" id="IPR018060">
    <property type="entry name" value="HTH_AraC"/>
</dbReference>
<feature type="transmembrane region" description="Helical" evidence="4">
    <location>
        <begin position="53"/>
        <end position="76"/>
    </location>
</feature>
<dbReference type="SUPFAM" id="SSF46689">
    <property type="entry name" value="Homeodomain-like"/>
    <property type="match status" value="1"/>
</dbReference>
<dbReference type="RefSeq" id="WP_157476662.1">
    <property type="nucleotide sequence ID" value="NZ_CP046566.1"/>
</dbReference>
<keyword evidence="4" id="KW-1133">Transmembrane helix</keyword>
<reference evidence="6 7" key="1">
    <citation type="submission" date="2019-11" db="EMBL/GenBank/DDBJ databases">
        <authorList>
            <person name="Im W.T."/>
        </authorList>
    </citation>
    <scope>NUCLEOTIDE SEQUENCE [LARGE SCALE GENOMIC DNA]</scope>
    <source>
        <strain evidence="6 7">SB-02</strain>
    </source>
</reference>
<keyword evidence="1" id="KW-0805">Transcription regulation</keyword>
<organism evidence="6 7">
    <name type="scientific">Phnomibacter ginsenosidimutans</name>
    <dbReference type="NCBI Taxonomy" id="2676868"/>
    <lineage>
        <taxon>Bacteria</taxon>
        <taxon>Pseudomonadati</taxon>
        <taxon>Bacteroidota</taxon>
        <taxon>Chitinophagia</taxon>
        <taxon>Chitinophagales</taxon>
        <taxon>Chitinophagaceae</taxon>
        <taxon>Phnomibacter</taxon>
    </lineage>
</organism>
<evidence type="ECO:0000259" key="5">
    <source>
        <dbReference type="PROSITE" id="PS01124"/>
    </source>
</evidence>